<dbReference type="Proteomes" id="UP000245119">
    <property type="component" value="Linkage Group LG1"/>
</dbReference>
<dbReference type="InterPro" id="IPR000276">
    <property type="entry name" value="GPCR_Rhodpsn"/>
</dbReference>
<dbReference type="Gene3D" id="1.20.1070.10">
    <property type="entry name" value="Rhodopsin 7-helix transmembrane proteins"/>
    <property type="match status" value="1"/>
</dbReference>
<evidence type="ECO:0000313" key="10">
    <source>
        <dbReference type="Proteomes" id="UP000245119"/>
    </source>
</evidence>
<comment type="caution">
    <text evidence="9">The sequence shown here is derived from an EMBL/GenBank/DDBJ whole genome shotgun (WGS) entry which is preliminary data.</text>
</comment>
<feature type="region of interest" description="Disordered" evidence="8">
    <location>
        <begin position="1"/>
        <end position="23"/>
    </location>
</feature>
<dbReference type="PANTHER" id="PTHR45695:SF15">
    <property type="entry name" value="OPSIN RH2"/>
    <property type="match status" value="1"/>
</dbReference>
<evidence type="ECO:0000256" key="3">
    <source>
        <dbReference type="ARBA" id="ARBA00022989"/>
    </source>
</evidence>
<protein>
    <recommendedName>
        <fullName evidence="11">G-protein coupled receptors family 1 profile domain-containing protein</fullName>
    </recommendedName>
</protein>
<keyword evidence="6" id="KW-0675">Receptor</keyword>
<keyword evidence="7" id="KW-0807">Transducer</keyword>
<dbReference type="PANTHER" id="PTHR45695">
    <property type="entry name" value="LEUCOKININ RECEPTOR-RELATED"/>
    <property type="match status" value="1"/>
</dbReference>
<comment type="subcellular location">
    <subcellularLocation>
        <location evidence="1">Membrane</location>
        <topology evidence="1">Multi-pass membrane protein</topology>
    </subcellularLocation>
</comment>
<evidence type="ECO:0000313" key="9">
    <source>
        <dbReference type="EMBL" id="PVD38653.1"/>
    </source>
</evidence>
<evidence type="ECO:0000256" key="1">
    <source>
        <dbReference type="ARBA" id="ARBA00004141"/>
    </source>
</evidence>
<organism evidence="9 10">
    <name type="scientific">Pomacea canaliculata</name>
    <name type="common">Golden apple snail</name>
    <dbReference type="NCBI Taxonomy" id="400727"/>
    <lineage>
        <taxon>Eukaryota</taxon>
        <taxon>Metazoa</taxon>
        <taxon>Spiralia</taxon>
        <taxon>Lophotrochozoa</taxon>
        <taxon>Mollusca</taxon>
        <taxon>Gastropoda</taxon>
        <taxon>Caenogastropoda</taxon>
        <taxon>Architaenioglossa</taxon>
        <taxon>Ampullarioidea</taxon>
        <taxon>Ampullariidae</taxon>
        <taxon>Pomacea</taxon>
    </lineage>
</organism>
<dbReference type="GO" id="GO:0004930">
    <property type="term" value="F:G protein-coupled receptor activity"/>
    <property type="evidence" value="ECO:0007669"/>
    <property type="project" value="UniProtKB-KW"/>
</dbReference>
<gene>
    <name evidence="9" type="ORF">C0Q70_01271</name>
</gene>
<sequence length="139" mass="15776">MPRTYGPTSSLTEPPHPLSADTRPYSPLSRRCHRMLEQNSHFFKDQTNKRNASFFMEVRRPSEYSDCCTQHHCHPTVAGWQLGEFMCKAAPYLQGVSVCASVNTLATIALDRWALTLHSSSFSSIVIVVVEMFLSTHYH</sequence>
<keyword evidence="3" id="KW-1133">Transmembrane helix</keyword>
<evidence type="ECO:0008006" key="11">
    <source>
        <dbReference type="Google" id="ProtNLM"/>
    </source>
</evidence>
<accession>A0A2T7PYZ7</accession>
<keyword evidence="2" id="KW-0812">Transmembrane</keyword>
<dbReference type="AlphaFoldDB" id="A0A2T7PYZ7"/>
<feature type="compositionally biased region" description="Polar residues" evidence="8">
    <location>
        <begin position="1"/>
        <end position="12"/>
    </location>
</feature>
<dbReference type="OrthoDB" id="5975505at2759"/>
<dbReference type="Pfam" id="PF00001">
    <property type="entry name" value="7tm_1"/>
    <property type="match status" value="1"/>
</dbReference>
<evidence type="ECO:0000256" key="4">
    <source>
        <dbReference type="ARBA" id="ARBA00023040"/>
    </source>
</evidence>
<evidence type="ECO:0000256" key="2">
    <source>
        <dbReference type="ARBA" id="ARBA00022692"/>
    </source>
</evidence>
<proteinExistence type="predicted"/>
<dbReference type="GO" id="GO:0005886">
    <property type="term" value="C:plasma membrane"/>
    <property type="evidence" value="ECO:0007669"/>
    <property type="project" value="TreeGrafter"/>
</dbReference>
<dbReference type="SUPFAM" id="SSF81321">
    <property type="entry name" value="Family A G protein-coupled receptor-like"/>
    <property type="match status" value="1"/>
</dbReference>
<evidence type="ECO:0000256" key="6">
    <source>
        <dbReference type="ARBA" id="ARBA00023170"/>
    </source>
</evidence>
<dbReference type="EMBL" id="PZQS01000001">
    <property type="protein sequence ID" value="PVD38653.1"/>
    <property type="molecule type" value="Genomic_DNA"/>
</dbReference>
<evidence type="ECO:0000256" key="8">
    <source>
        <dbReference type="SAM" id="MobiDB-lite"/>
    </source>
</evidence>
<keyword evidence="5" id="KW-0472">Membrane</keyword>
<name>A0A2T7PYZ7_POMCA</name>
<evidence type="ECO:0000256" key="5">
    <source>
        <dbReference type="ARBA" id="ARBA00023136"/>
    </source>
</evidence>
<keyword evidence="10" id="KW-1185">Reference proteome</keyword>
<keyword evidence="4" id="KW-0297">G-protein coupled receptor</keyword>
<evidence type="ECO:0000256" key="7">
    <source>
        <dbReference type="ARBA" id="ARBA00023224"/>
    </source>
</evidence>
<reference evidence="9 10" key="1">
    <citation type="submission" date="2018-04" db="EMBL/GenBank/DDBJ databases">
        <title>The genome of golden apple snail Pomacea canaliculata provides insight into stress tolerance and invasive adaptation.</title>
        <authorList>
            <person name="Liu C."/>
            <person name="Liu B."/>
            <person name="Ren Y."/>
            <person name="Zhang Y."/>
            <person name="Wang H."/>
            <person name="Li S."/>
            <person name="Jiang F."/>
            <person name="Yin L."/>
            <person name="Zhang G."/>
            <person name="Qian W."/>
            <person name="Fan W."/>
        </authorList>
    </citation>
    <scope>NUCLEOTIDE SEQUENCE [LARGE SCALE GENOMIC DNA]</scope>
    <source>
        <strain evidence="9">SZHN2017</strain>
        <tissue evidence="9">Muscle</tissue>
    </source>
</reference>